<keyword evidence="1" id="KW-0202">Cytokine</keyword>
<keyword evidence="5" id="KW-1185">Reference proteome</keyword>
<dbReference type="Gene3D" id="2.40.50.40">
    <property type="match status" value="1"/>
</dbReference>
<feature type="chain" id="PRO_5012397320" description="Chemokine interleukin-8-like domain-containing protein" evidence="2">
    <location>
        <begin position="24"/>
        <end position="83"/>
    </location>
</feature>
<dbReference type="AlphaFoldDB" id="A0A212DCG5"/>
<dbReference type="GO" id="GO:0008009">
    <property type="term" value="F:chemokine activity"/>
    <property type="evidence" value="ECO:0007669"/>
    <property type="project" value="InterPro"/>
</dbReference>
<dbReference type="Proteomes" id="UP000242450">
    <property type="component" value="Chromosome 4"/>
</dbReference>
<dbReference type="SMART" id="SM00199">
    <property type="entry name" value="SCY"/>
    <property type="match status" value="1"/>
</dbReference>
<dbReference type="InterPro" id="IPR001811">
    <property type="entry name" value="Chemokine_IL8-like_dom"/>
</dbReference>
<dbReference type="CDD" id="cd00272">
    <property type="entry name" value="Chemokine_CC"/>
    <property type="match status" value="1"/>
</dbReference>
<dbReference type="InterPro" id="IPR036048">
    <property type="entry name" value="Interleukin_8-like_sf"/>
</dbReference>
<dbReference type="SUPFAM" id="SSF54117">
    <property type="entry name" value="Interleukin 8-like chemokines"/>
    <property type="match status" value="1"/>
</dbReference>
<reference evidence="4 5" key="1">
    <citation type="journal article" date="2018" name="Mol. Genet. Genomics">
        <title>The red deer Cervus elaphus genome CerEla1.0: sequencing, annotating, genes, and chromosomes.</title>
        <authorList>
            <person name="Bana N.A."/>
            <person name="Nyiri A."/>
            <person name="Nagy J."/>
            <person name="Frank K."/>
            <person name="Nagy T."/>
            <person name="Steger V."/>
            <person name="Schiller M."/>
            <person name="Lakatos P."/>
            <person name="Sugar L."/>
            <person name="Horn P."/>
            <person name="Barta E."/>
            <person name="Orosz L."/>
        </authorList>
    </citation>
    <scope>NUCLEOTIDE SEQUENCE [LARGE SCALE GENOMIC DNA]</scope>
    <source>
        <strain evidence="4">Hungarian</strain>
    </source>
</reference>
<comment type="caution">
    <text evidence="4">The sequence shown here is derived from an EMBL/GenBank/DDBJ whole genome shotgun (WGS) entry which is preliminary data.</text>
</comment>
<name>A0A212DCG5_CEREH</name>
<evidence type="ECO:0000259" key="3">
    <source>
        <dbReference type="SMART" id="SM00199"/>
    </source>
</evidence>
<evidence type="ECO:0000313" key="4">
    <source>
        <dbReference type="EMBL" id="OWK15814.1"/>
    </source>
</evidence>
<feature type="signal peptide" evidence="2">
    <location>
        <begin position="1"/>
        <end position="23"/>
    </location>
</feature>
<dbReference type="Pfam" id="PF00048">
    <property type="entry name" value="IL8"/>
    <property type="match status" value="1"/>
</dbReference>
<dbReference type="OrthoDB" id="9447832at2759"/>
<protein>
    <recommendedName>
        <fullName evidence="3">Chemokine interleukin-8-like domain-containing protein</fullName>
    </recommendedName>
</protein>
<evidence type="ECO:0000256" key="2">
    <source>
        <dbReference type="SAM" id="SignalP"/>
    </source>
</evidence>
<evidence type="ECO:0000256" key="1">
    <source>
        <dbReference type="ARBA" id="ARBA00022514"/>
    </source>
</evidence>
<gene>
    <name evidence="4" type="ORF">Celaphus_00004161</name>
</gene>
<keyword evidence="2" id="KW-0732">Signal</keyword>
<proteinExistence type="predicted"/>
<dbReference type="GO" id="GO:0005615">
    <property type="term" value="C:extracellular space"/>
    <property type="evidence" value="ECO:0007669"/>
    <property type="project" value="UniProtKB-KW"/>
</dbReference>
<evidence type="ECO:0000313" key="5">
    <source>
        <dbReference type="Proteomes" id="UP000242450"/>
    </source>
</evidence>
<feature type="domain" description="Chemokine interleukin-8-like" evidence="3">
    <location>
        <begin position="20"/>
        <end position="72"/>
    </location>
</feature>
<accession>A0A212DCG5</accession>
<dbReference type="EMBL" id="MKHE01000004">
    <property type="protein sequence ID" value="OWK15814.1"/>
    <property type="molecule type" value="Genomic_DNA"/>
</dbReference>
<organism evidence="4 5">
    <name type="scientific">Cervus elaphus hippelaphus</name>
    <name type="common">European red deer</name>
    <dbReference type="NCBI Taxonomy" id="46360"/>
    <lineage>
        <taxon>Eukaryota</taxon>
        <taxon>Metazoa</taxon>
        <taxon>Chordata</taxon>
        <taxon>Craniata</taxon>
        <taxon>Vertebrata</taxon>
        <taxon>Euteleostomi</taxon>
        <taxon>Mammalia</taxon>
        <taxon>Eutheria</taxon>
        <taxon>Laurasiatheria</taxon>
        <taxon>Artiodactyla</taxon>
        <taxon>Ruminantia</taxon>
        <taxon>Pecora</taxon>
        <taxon>Cervidae</taxon>
        <taxon>Cervinae</taxon>
        <taxon>Cervus</taxon>
    </lineage>
</organism>
<dbReference type="GO" id="GO:0006955">
    <property type="term" value="P:immune response"/>
    <property type="evidence" value="ECO:0007669"/>
    <property type="project" value="InterPro"/>
</dbReference>
<sequence>MAPLKALLLAALLLGALLQDTHAGPIPGKLLVDWYQTPGDCPNNAIVLVTRHGKNICANPKDKNVKRAMRYLQKHRKSPDLAA</sequence>